<sequence>MLSDGQHFGRRPLGPNPESSSPSGIYATTGRRSNHFNPVSGPTTRACVLAASMSPNSNDDSDEGEEEDYAQSPGSVDPILREAVRRERIEADQKRRDNLRDGFASLRSTLPPTNQKSSKTKVLVHAVKHIRRLEAKLETANNELNAYRLRDANEVQAWYRHSSYQC</sequence>
<dbReference type="Pfam" id="PF00010">
    <property type="entry name" value="HLH"/>
    <property type="match status" value="1"/>
</dbReference>
<evidence type="ECO:0000256" key="2">
    <source>
        <dbReference type="ARBA" id="ARBA00023015"/>
    </source>
</evidence>
<dbReference type="SUPFAM" id="SSF47459">
    <property type="entry name" value="HLH, helix-loop-helix DNA-binding domain"/>
    <property type="match status" value="1"/>
</dbReference>
<keyword evidence="2" id="KW-0805">Transcription regulation</keyword>
<dbReference type="InterPro" id="IPR036638">
    <property type="entry name" value="HLH_DNA-bd_sf"/>
</dbReference>
<feature type="region of interest" description="Disordered" evidence="7">
    <location>
        <begin position="1"/>
        <end position="121"/>
    </location>
</feature>
<dbReference type="EMBL" id="JADNRY010000209">
    <property type="protein sequence ID" value="KAF9061245.1"/>
    <property type="molecule type" value="Genomic_DNA"/>
</dbReference>
<dbReference type="AlphaFoldDB" id="A0A9P5TZ72"/>
<dbReference type="Gene3D" id="4.10.280.10">
    <property type="entry name" value="Helix-loop-helix DNA-binding domain"/>
    <property type="match status" value="1"/>
</dbReference>
<dbReference type="Proteomes" id="UP000772434">
    <property type="component" value="Unassembled WGS sequence"/>
</dbReference>
<gene>
    <name evidence="9" type="ORF">BDP27DRAFT_366083</name>
</gene>
<feature type="domain" description="BHLH" evidence="8">
    <location>
        <begin position="83"/>
        <end position="133"/>
    </location>
</feature>
<protein>
    <recommendedName>
        <fullName evidence="8">BHLH domain-containing protein</fullName>
    </recommendedName>
</protein>
<dbReference type="GO" id="GO:0000978">
    <property type="term" value="F:RNA polymerase II cis-regulatory region sequence-specific DNA binding"/>
    <property type="evidence" value="ECO:0007669"/>
    <property type="project" value="TreeGrafter"/>
</dbReference>
<dbReference type="GO" id="GO:0046983">
    <property type="term" value="F:protein dimerization activity"/>
    <property type="evidence" value="ECO:0007669"/>
    <property type="project" value="InterPro"/>
</dbReference>
<dbReference type="GO" id="GO:0000981">
    <property type="term" value="F:DNA-binding transcription factor activity, RNA polymerase II-specific"/>
    <property type="evidence" value="ECO:0007669"/>
    <property type="project" value="TreeGrafter"/>
</dbReference>
<dbReference type="GO" id="GO:0005634">
    <property type="term" value="C:nucleus"/>
    <property type="evidence" value="ECO:0007669"/>
    <property type="project" value="UniProtKB-SubCell"/>
</dbReference>
<dbReference type="CDD" id="cd00083">
    <property type="entry name" value="bHLH_SF"/>
    <property type="match status" value="1"/>
</dbReference>
<comment type="caution">
    <text evidence="9">The sequence shown here is derived from an EMBL/GenBank/DDBJ whole genome shotgun (WGS) entry which is preliminary data.</text>
</comment>
<name>A0A9P5TZ72_9AGAR</name>
<dbReference type="PANTHER" id="PTHR15741:SF27">
    <property type="entry name" value="TRANSCRIPTION FACTOR AP-4"/>
    <property type="match status" value="1"/>
</dbReference>
<evidence type="ECO:0000256" key="3">
    <source>
        <dbReference type="ARBA" id="ARBA00023125"/>
    </source>
</evidence>
<feature type="compositionally biased region" description="Acidic residues" evidence="7">
    <location>
        <begin position="59"/>
        <end position="69"/>
    </location>
</feature>
<evidence type="ECO:0000259" key="8">
    <source>
        <dbReference type="PROSITE" id="PS50888"/>
    </source>
</evidence>
<dbReference type="OrthoDB" id="5778525at2759"/>
<dbReference type="PROSITE" id="PS50888">
    <property type="entry name" value="BHLH"/>
    <property type="match status" value="1"/>
</dbReference>
<dbReference type="SMART" id="SM00353">
    <property type="entry name" value="HLH"/>
    <property type="match status" value="1"/>
</dbReference>
<accession>A0A9P5TZ72</accession>
<feature type="coiled-coil region" evidence="6">
    <location>
        <begin position="123"/>
        <end position="150"/>
    </location>
</feature>
<evidence type="ECO:0000313" key="9">
    <source>
        <dbReference type="EMBL" id="KAF9061245.1"/>
    </source>
</evidence>
<dbReference type="InterPro" id="IPR011598">
    <property type="entry name" value="bHLH_dom"/>
</dbReference>
<evidence type="ECO:0000313" key="10">
    <source>
        <dbReference type="Proteomes" id="UP000772434"/>
    </source>
</evidence>
<feature type="compositionally biased region" description="Polar residues" evidence="7">
    <location>
        <begin position="106"/>
        <end position="117"/>
    </location>
</feature>
<keyword evidence="4" id="KW-0804">Transcription</keyword>
<comment type="subcellular location">
    <subcellularLocation>
        <location evidence="1">Nucleus</location>
    </subcellularLocation>
</comment>
<evidence type="ECO:0000256" key="6">
    <source>
        <dbReference type="SAM" id="Coils"/>
    </source>
</evidence>
<reference evidence="9" key="1">
    <citation type="submission" date="2020-11" db="EMBL/GenBank/DDBJ databases">
        <authorList>
            <consortium name="DOE Joint Genome Institute"/>
            <person name="Ahrendt S."/>
            <person name="Riley R."/>
            <person name="Andreopoulos W."/>
            <person name="Labutti K."/>
            <person name="Pangilinan J."/>
            <person name="Ruiz-Duenas F.J."/>
            <person name="Barrasa J.M."/>
            <person name="Sanchez-Garcia M."/>
            <person name="Camarero S."/>
            <person name="Miyauchi S."/>
            <person name="Serrano A."/>
            <person name="Linde D."/>
            <person name="Babiker R."/>
            <person name="Drula E."/>
            <person name="Ayuso-Fernandez I."/>
            <person name="Pacheco R."/>
            <person name="Padilla G."/>
            <person name="Ferreira P."/>
            <person name="Barriuso J."/>
            <person name="Kellner H."/>
            <person name="Castanera R."/>
            <person name="Alfaro M."/>
            <person name="Ramirez L."/>
            <person name="Pisabarro A.G."/>
            <person name="Kuo A."/>
            <person name="Tritt A."/>
            <person name="Lipzen A."/>
            <person name="He G."/>
            <person name="Yan M."/>
            <person name="Ng V."/>
            <person name="Cullen D."/>
            <person name="Martin F."/>
            <person name="Rosso M.-N."/>
            <person name="Henrissat B."/>
            <person name="Hibbett D."/>
            <person name="Martinez A.T."/>
            <person name="Grigoriev I.V."/>
        </authorList>
    </citation>
    <scope>NUCLEOTIDE SEQUENCE</scope>
    <source>
        <strain evidence="9">AH 40177</strain>
    </source>
</reference>
<feature type="compositionally biased region" description="Basic and acidic residues" evidence="7">
    <location>
        <begin position="79"/>
        <end position="100"/>
    </location>
</feature>
<evidence type="ECO:0000256" key="7">
    <source>
        <dbReference type="SAM" id="MobiDB-lite"/>
    </source>
</evidence>
<evidence type="ECO:0000256" key="5">
    <source>
        <dbReference type="ARBA" id="ARBA00023242"/>
    </source>
</evidence>
<dbReference type="PANTHER" id="PTHR15741">
    <property type="entry name" value="BASIC HELIX-LOOP-HELIX ZIP TRANSCRIPTION FACTOR"/>
    <property type="match status" value="1"/>
</dbReference>
<evidence type="ECO:0000256" key="1">
    <source>
        <dbReference type="ARBA" id="ARBA00004123"/>
    </source>
</evidence>
<organism evidence="9 10">
    <name type="scientific">Rhodocollybia butyracea</name>
    <dbReference type="NCBI Taxonomy" id="206335"/>
    <lineage>
        <taxon>Eukaryota</taxon>
        <taxon>Fungi</taxon>
        <taxon>Dikarya</taxon>
        <taxon>Basidiomycota</taxon>
        <taxon>Agaricomycotina</taxon>
        <taxon>Agaricomycetes</taxon>
        <taxon>Agaricomycetidae</taxon>
        <taxon>Agaricales</taxon>
        <taxon>Marasmiineae</taxon>
        <taxon>Omphalotaceae</taxon>
        <taxon>Rhodocollybia</taxon>
    </lineage>
</organism>
<keyword evidence="5" id="KW-0539">Nucleus</keyword>
<keyword evidence="10" id="KW-1185">Reference proteome</keyword>
<dbReference type="InterPro" id="IPR052207">
    <property type="entry name" value="Max-like/E-box_TFs"/>
</dbReference>
<keyword evidence="6" id="KW-0175">Coiled coil</keyword>
<proteinExistence type="predicted"/>
<keyword evidence="3" id="KW-0238">DNA-binding</keyword>
<evidence type="ECO:0000256" key="4">
    <source>
        <dbReference type="ARBA" id="ARBA00023163"/>
    </source>
</evidence>